<keyword evidence="3" id="KW-0430">Lectin</keyword>
<dbReference type="Pfam" id="PF00722">
    <property type="entry name" value="Glyco_hydro_16"/>
    <property type="match status" value="1"/>
</dbReference>
<evidence type="ECO:0000256" key="1">
    <source>
        <dbReference type="SAM" id="SignalP"/>
    </source>
</evidence>
<keyword evidence="1" id="KW-0732">Signal</keyword>
<dbReference type="InterPro" id="IPR013320">
    <property type="entry name" value="ConA-like_dom_sf"/>
</dbReference>
<dbReference type="InterPro" id="IPR000757">
    <property type="entry name" value="Beta-glucanase-like"/>
</dbReference>
<dbReference type="GO" id="GO:0030246">
    <property type="term" value="F:carbohydrate binding"/>
    <property type="evidence" value="ECO:0007669"/>
    <property type="project" value="UniProtKB-KW"/>
</dbReference>
<feature type="chain" id="PRO_5019416465" evidence="1">
    <location>
        <begin position="24"/>
        <end position="291"/>
    </location>
</feature>
<evidence type="ECO:0000259" key="2">
    <source>
        <dbReference type="PROSITE" id="PS51762"/>
    </source>
</evidence>
<protein>
    <submittedName>
        <fullName evidence="3">Concanavalin A-like lectin/glucanase domain-containing protein</fullName>
    </submittedName>
</protein>
<keyword evidence="4" id="KW-1185">Reference proteome</keyword>
<dbReference type="PANTHER" id="PTHR38121:SF2">
    <property type="entry name" value="ACYLTRANSFERASE 3 DOMAIN-CONTAINING PROTEIN"/>
    <property type="match status" value="1"/>
</dbReference>
<dbReference type="EMBL" id="RBNJ01016828">
    <property type="protein sequence ID" value="RUS24207.1"/>
    <property type="molecule type" value="Genomic_DNA"/>
</dbReference>
<comment type="caution">
    <text evidence="3">The sequence shown here is derived from an EMBL/GenBank/DDBJ whole genome shotgun (WGS) entry which is preliminary data.</text>
</comment>
<dbReference type="SUPFAM" id="SSF49899">
    <property type="entry name" value="Concanavalin A-like lectins/glucanases"/>
    <property type="match status" value="1"/>
</dbReference>
<feature type="domain" description="GH16" evidence="2">
    <location>
        <begin position="60"/>
        <end position="262"/>
    </location>
</feature>
<dbReference type="AlphaFoldDB" id="A0A433Q354"/>
<proteinExistence type="predicted"/>
<feature type="signal peptide" evidence="1">
    <location>
        <begin position="1"/>
        <end position="23"/>
    </location>
</feature>
<dbReference type="CDD" id="cd00413">
    <property type="entry name" value="Glyco_hydrolase_16"/>
    <property type="match status" value="1"/>
</dbReference>
<name>A0A433Q354_9FUNG</name>
<dbReference type="Proteomes" id="UP000274822">
    <property type="component" value="Unassembled WGS sequence"/>
</dbReference>
<organism evidence="3 4">
    <name type="scientific">Jimgerdemannia flammicorona</name>
    <dbReference type="NCBI Taxonomy" id="994334"/>
    <lineage>
        <taxon>Eukaryota</taxon>
        <taxon>Fungi</taxon>
        <taxon>Fungi incertae sedis</taxon>
        <taxon>Mucoromycota</taxon>
        <taxon>Mucoromycotina</taxon>
        <taxon>Endogonomycetes</taxon>
        <taxon>Endogonales</taxon>
        <taxon>Endogonaceae</taxon>
        <taxon>Jimgerdemannia</taxon>
    </lineage>
</organism>
<dbReference type="GO" id="GO:0005975">
    <property type="term" value="P:carbohydrate metabolic process"/>
    <property type="evidence" value="ECO:0007669"/>
    <property type="project" value="InterPro"/>
</dbReference>
<reference evidence="3 4" key="1">
    <citation type="journal article" date="2018" name="New Phytol.">
        <title>Phylogenomics of Endogonaceae and evolution of mycorrhizas within Mucoromycota.</title>
        <authorList>
            <person name="Chang Y."/>
            <person name="Desiro A."/>
            <person name="Na H."/>
            <person name="Sandor L."/>
            <person name="Lipzen A."/>
            <person name="Clum A."/>
            <person name="Barry K."/>
            <person name="Grigoriev I.V."/>
            <person name="Martin F.M."/>
            <person name="Stajich J.E."/>
            <person name="Smith M.E."/>
            <person name="Bonito G."/>
            <person name="Spatafora J.W."/>
        </authorList>
    </citation>
    <scope>NUCLEOTIDE SEQUENCE [LARGE SCALE GENOMIC DNA]</scope>
    <source>
        <strain evidence="3 4">AD002</strain>
    </source>
</reference>
<accession>A0A433Q354</accession>
<gene>
    <name evidence="3" type="ORF">BC938DRAFT_473949</name>
</gene>
<dbReference type="Gene3D" id="2.60.120.200">
    <property type="match status" value="1"/>
</dbReference>
<dbReference type="PANTHER" id="PTHR38121">
    <property type="entry name" value="GH16 DOMAIN-CONTAINING PROTEIN"/>
    <property type="match status" value="1"/>
</dbReference>
<evidence type="ECO:0000313" key="4">
    <source>
        <dbReference type="Proteomes" id="UP000274822"/>
    </source>
</evidence>
<evidence type="ECO:0000313" key="3">
    <source>
        <dbReference type="EMBL" id="RUS24207.1"/>
    </source>
</evidence>
<dbReference type="GO" id="GO:0004553">
    <property type="term" value="F:hydrolase activity, hydrolyzing O-glycosyl compounds"/>
    <property type="evidence" value="ECO:0007669"/>
    <property type="project" value="InterPro"/>
</dbReference>
<sequence>MPSLALMASIFLASLAWTQPTAASCECGYLVSRGSTLTPQLFTNSIVTNFADGRTVDIGPDWQRSNYGIDGHPNINPPQLAQWYYPENVYKTSEGLVDGLAIRVKAYGGTGPVSGGELITKRRDILYGSFRATMKTTTVKGVAQGFFFYRDNNNEIDIEILSGDPNAIGGPDNLHFTNKPGITAAPVAGFDPAADFHDYRIDWIPGKSEMWVDSTLRSSHTTGVPTIAGEIVINCWSNGDPTWSQGPPTRDALLRVRKTALYFNHTNAAENAAFVSKCAKATGADRVCNII</sequence>
<dbReference type="PROSITE" id="PS51762">
    <property type="entry name" value="GH16_2"/>
    <property type="match status" value="1"/>
</dbReference>